<dbReference type="KEGG" id="psi:S70_16335"/>
<keyword evidence="6 12" id="KW-0479">Metal-binding</keyword>
<feature type="active site" description="Proton acceptor" evidence="12 14">
    <location>
        <position position="327"/>
    </location>
</feature>
<keyword evidence="7 12" id="KW-0862">Zinc</keyword>
<dbReference type="AlphaFoldDB" id="A0A140NT01"/>
<comment type="catalytic activity">
    <reaction evidence="11 12 13">
        <text>L-histidinol + 2 NAD(+) + H2O = L-histidine + 2 NADH + 3 H(+)</text>
        <dbReference type="Rhea" id="RHEA:20641"/>
        <dbReference type="ChEBI" id="CHEBI:15377"/>
        <dbReference type="ChEBI" id="CHEBI:15378"/>
        <dbReference type="ChEBI" id="CHEBI:57540"/>
        <dbReference type="ChEBI" id="CHEBI:57595"/>
        <dbReference type="ChEBI" id="CHEBI:57699"/>
        <dbReference type="ChEBI" id="CHEBI:57945"/>
        <dbReference type="EC" id="1.1.1.23"/>
    </reaction>
</comment>
<evidence type="ECO:0000256" key="14">
    <source>
        <dbReference type="PIRSR" id="PIRSR000099-1"/>
    </source>
</evidence>
<dbReference type="InterPro" id="IPR016161">
    <property type="entry name" value="Ald_DH/histidinol_DH"/>
</dbReference>
<keyword evidence="9 12" id="KW-0520">NAD</keyword>
<dbReference type="InterPro" id="IPR022695">
    <property type="entry name" value="Histidinol_DH_monofunct"/>
</dbReference>
<evidence type="ECO:0000256" key="10">
    <source>
        <dbReference type="ARBA" id="ARBA00023102"/>
    </source>
</evidence>
<dbReference type="EMBL" id="CP003488">
    <property type="protein sequence ID" value="AFH95082.1"/>
    <property type="molecule type" value="Genomic_DNA"/>
</dbReference>
<dbReference type="Proteomes" id="UP000005012">
    <property type="component" value="Chromosome"/>
</dbReference>
<protein>
    <recommendedName>
        <fullName evidence="4 12">Histidinol dehydrogenase</fullName>
        <shortName evidence="12 13">HDH</shortName>
        <ecNumber evidence="4 12">1.1.1.23</ecNumber>
    </recommendedName>
</protein>
<dbReference type="FunFam" id="3.40.50.1980:FF:000001">
    <property type="entry name" value="Histidinol dehydrogenase"/>
    <property type="match status" value="1"/>
</dbReference>
<evidence type="ECO:0000256" key="4">
    <source>
        <dbReference type="ARBA" id="ARBA00012965"/>
    </source>
</evidence>
<feature type="binding site" evidence="12 17">
    <location>
        <position position="360"/>
    </location>
    <ligand>
        <name>Zn(2+)</name>
        <dbReference type="ChEBI" id="CHEBI:29105"/>
    </ligand>
</feature>
<evidence type="ECO:0000256" key="7">
    <source>
        <dbReference type="ARBA" id="ARBA00022833"/>
    </source>
</evidence>
<evidence type="ECO:0000256" key="17">
    <source>
        <dbReference type="PIRSR" id="PIRSR000099-4"/>
    </source>
</evidence>
<keyword evidence="10 12" id="KW-0368">Histidine biosynthesis</keyword>
<dbReference type="CDD" id="cd06572">
    <property type="entry name" value="Histidinol_dh"/>
    <property type="match status" value="1"/>
</dbReference>
<feature type="binding site" evidence="12 15">
    <location>
        <position position="130"/>
    </location>
    <ligand>
        <name>NAD(+)</name>
        <dbReference type="ChEBI" id="CHEBI:57540"/>
    </ligand>
</feature>
<evidence type="ECO:0000256" key="15">
    <source>
        <dbReference type="PIRSR" id="PIRSR000099-2"/>
    </source>
</evidence>
<dbReference type="Gene3D" id="1.20.5.1300">
    <property type="match status" value="1"/>
</dbReference>
<feature type="binding site" evidence="12 17">
    <location>
        <position position="262"/>
    </location>
    <ligand>
        <name>Zn(2+)</name>
        <dbReference type="ChEBI" id="CHEBI:29105"/>
    </ligand>
</feature>
<feature type="binding site" evidence="12 15">
    <location>
        <position position="211"/>
    </location>
    <ligand>
        <name>NAD(+)</name>
        <dbReference type="ChEBI" id="CHEBI:57540"/>
    </ligand>
</feature>
<evidence type="ECO:0000256" key="8">
    <source>
        <dbReference type="ARBA" id="ARBA00023002"/>
    </source>
</evidence>
<feature type="binding site" evidence="12 16">
    <location>
        <position position="237"/>
    </location>
    <ligand>
        <name>substrate</name>
    </ligand>
</feature>
<dbReference type="GO" id="GO:0051287">
    <property type="term" value="F:NAD binding"/>
    <property type="evidence" value="ECO:0007669"/>
    <property type="project" value="InterPro"/>
</dbReference>
<keyword evidence="8 12" id="KW-0560">Oxidoreductase</keyword>
<evidence type="ECO:0000256" key="13">
    <source>
        <dbReference type="PIRNR" id="PIRNR000099"/>
    </source>
</evidence>
<gene>
    <name evidence="12" type="primary">hisD</name>
    <name evidence="19" type="ordered locus">S70_16335</name>
</gene>
<dbReference type="PATRIC" id="fig|1157951.4.peg.3285"/>
<dbReference type="HAMAP" id="MF_01024">
    <property type="entry name" value="HisD"/>
    <property type="match status" value="1"/>
</dbReference>
<dbReference type="SUPFAM" id="SSF53720">
    <property type="entry name" value="ALDH-like"/>
    <property type="match status" value="1"/>
</dbReference>
<comment type="function">
    <text evidence="1 12 13">Catalyzes the sequential NAD-dependent oxidations of L-histidinol to L-histidinaldehyde and then to L-histidine.</text>
</comment>
<feature type="binding site" evidence="12 15">
    <location>
        <position position="188"/>
    </location>
    <ligand>
        <name>NAD(+)</name>
        <dbReference type="ChEBI" id="CHEBI:57540"/>
    </ligand>
</feature>
<feature type="binding site" evidence="12 17">
    <location>
        <position position="259"/>
    </location>
    <ligand>
        <name>Zn(2+)</name>
        <dbReference type="ChEBI" id="CHEBI:29105"/>
    </ligand>
</feature>
<dbReference type="GO" id="GO:0004399">
    <property type="term" value="F:histidinol dehydrogenase activity"/>
    <property type="evidence" value="ECO:0007669"/>
    <property type="project" value="UniProtKB-UniRule"/>
</dbReference>
<proteinExistence type="inferred from homology"/>
<feature type="binding site" evidence="12 16">
    <location>
        <position position="259"/>
    </location>
    <ligand>
        <name>substrate</name>
    </ligand>
</feature>
<evidence type="ECO:0000313" key="19">
    <source>
        <dbReference type="EMBL" id="AFH95082.1"/>
    </source>
</evidence>
<feature type="active site" description="Proton acceptor" evidence="12 14">
    <location>
        <position position="326"/>
    </location>
</feature>
<accession>A0A140NT01</accession>
<dbReference type="PIRSF" id="PIRSF000099">
    <property type="entry name" value="Histidinol_dh"/>
    <property type="match status" value="1"/>
</dbReference>
<evidence type="ECO:0000256" key="2">
    <source>
        <dbReference type="ARBA" id="ARBA00004940"/>
    </source>
</evidence>
<dbReference type="PANTHER" id="PTHR21256:SF2">
    <property type="entry name" value="HISTIDINE BIOSYNTHESIS TRIFUNCTIONAL PROTEIN"/>
    <property type="match status" value="1"/>
</dbReference>
<dbReference type="Gene3D" id="3.40.50.1980">
    <property type="entry name" value="Nitrogenase molybdenum iron protein domain"/>
    <property type="match status" value="2"/>
</dbReference>
<feature type="binding site" evidence="12 16">
    <location>
        <position position="414"/>
    </location>
    <ligand>
        <name>substrate</name>
    </ligand>
</feature>
<dbReference type="PANTHER" id="PTHR21256">
    <property type="entry name" value="HISTIDINOL DEHYDROGENASE HDH"/>
    <property type="match status" value="1"/>
</dbReference>
<dbReference type="InterPro" id="IPR012131">
    <property type="entry name" value="Hstdl_DH"/>
</dbReference>
<dbReference type="HOGENOM" id="CLU_006732_3_0_6"/>
<evidence type="ECO:0000256" key="5">
    <source>
        <dbReference type="ARBA" id="ARBA00022605"/>
    </source>
</evidence>
<evidence type="ECO:0000256" key="3">
    <source>
        <dbReference type="ARBA" id="ARBA00010178"/>
    </source>
</evidence>
<dbReference type="PRINTS" id="PR00083">
    <property type="entry name" value="HOLDHDRGNASE"/>
</dbReference>
<reference evidence="19 20" key="1">
    <citation type="journal article" date="2012" name="J. Bacteriol.">
        <title>Complete Genome Sequence of Providencia stuartii Clinical Isolate MRSN 2154.</title>
        <authorList>
            <person name="Clifford R.J."/>
            <person name="Hang J."/>
            <person name="Riley M.C."/>
            <person name="Onmus-Leone F."/>
            <person name="Kuschner R.A."/>
            <person name="Lesho E.P."/>
            <person name="Waterman P.E."/>
        </authorList>
    </citation>
    <scope>NUCLEOTIDE SEQUENCE [LARGE SCALE GENOMIC DNA]</scope>
    <source>
        <strain evidence="19 20">MRSN 2154</strain>
    </source>
</reference>
<dbReference type="NCBIfam" id="TIGR00069">
    <property type="entry name" value="hisD"/>
    <property type="match status" value="1"/>
</dbReference>
<comment type="subunit">
    <text evidence="12">Homodimer.</text>
</comment>
<comment type="pathway">
    <text evidence="2 12 13">Amino-acid biosynthesis; L-histidine biosynthesis; L-histidine from 5-phospho-alpha-D-ribose 1-diphosphate: step 9/9.</text>
</comment>
<name>A0A140NT01_PROSM</name>
<feature type="binding site" evidence="12 16">
    <location>
        <position position="419"/>
    </location>
    <ligand>
        <name>substrate</name>
    </ligand>
</feature>
<feature type="binding site" evidence="12 16">
    <location>
        <position position="262"/>
    </location>
    <ligand>
        <name>substrate</name>
    </ligand>
</feature>
<feature type="binding site" evidence="12 16">
    <location>
        <position position="327"/>
    </location>
    <ligand>
        <name>substrate</name>
    </ligand>
</feature>
<keyword evidence="5 12" id="KW-0028">Amino-acid biosynthesis</keyword>
<evidence type="ECO:0000256" key="16">
    <source>
        <dbReference type="PIRSR" id="PIRSR000099-3"/>
    </source>
</evidence>
<organism evidence="19 20">
    <name type="scientific">Providencia stuartii (strain MRSN 2154)</name>
    <dbReference type="NCBI Taxonomy" id="1157951"/>
    <lineage>
        <taxon>Bacteria</taxon>
        <taxon>Pseudomonadati</taxon>
        <taxon>Pseudomonadota</taxon>
        <taxon>Gammaproteobacteria</taxon>
        <taxon>Enterobacterales</taxon>
        <taxon>Morganellaceae</taxon>
        <taxon>Providencia</taxon>
    </lineage>
</organism>
<dbReference type="EC" id="1.1.1.23" evidence="4 12"/>
<sequence>MGFNQPIRWSSCHANEQKALLTRPAIAASTNISAAVTQIIEQVKARGDSALIEFSQRFDKTAISTIRVSQDAVEQAATRLDDNIKIAMQTAIGNIRRFHEAQKPAAIQVETQPGVVCQQITRPIDSVGLYIPGGSAPLLSTVMMLGTPANIAGCRQVILCSPPPIADEILYAAKLCGITDIFQVGGAQAIAAMAFGTESIPAVDKIFGPGNAYVTEAKRQVSQDHEGAAIDMPAGPSEVLVIADSQANPAFTAADLLSQAEHGPDSQVILLTDSQTFAQRVIDETEKQLAELSRADIARAALSASRVIIADSIAQCVEISNRYGPEHLILQTRNADELVEDITSAGSIFVGDWSPESAGDYASGTNHVLPTYGYTSTYSSLGLADFMKRMTVQKLSPQGLLGLATTIETLAQAESLTAHKNAVTLRVTELNKQK</sequence>
<dbReference type="GO" id="GO:0000105">
    <property type="term" value="P:L-histidine biosynthetic process"/>
    <property type="evidence" value="ECO:0007669"/>
    <property type="project" value="UniProtKB-UniRule"/>
</dbReference>
<evidence type="ECO:0000256" key="1">
    <source>
        <dbReference type="ARBA" id="ARBA00003850"/>
    </source>
</evidence>
<dbReference type="GO" id="GO:0005829">
    <property type="term" value="C:cytosol"/>
    <property type="evidence" value="ECO:0007669"/>
    <property type="project" value="TreeGrafter"/>
</dbReference>
<evidence type="ECO:0000256" key="9">
    <source>
        <dbReference type="ARBA" id="ARBA00023027"/>
    </source>
</evidence>
<feature type="binding site" evidence="12 17">
    <location>
        <position position="419"/>
    </location>
    <ligand>
        <name>Zn(2+)</name>
        <dbReference type="ChEBI" id="CHEBI:29105"/>
    </ligand>
</feature>
<reference evidence="20" key="2">
    <citation type="submission" date="2012-04" db="EMBL/GenBank/DDBJ databases">
        <title>Complete genome sequence of Providencia stuartii clinical isolate MRSN 2154.</title>
        <authorList>
            <person name="Clifford R.J."/>
            <person name="Hang J."/>
            <person name="Riley M.C."/>
            <person name="Onmus-Leone F."/>
            <person name="Kuschner R.A."/>
            <person name="Lesho E.P."/>
            <person name="Waterman P.E."/>
        </authorList>
    </citation>
    <scope>NUCLEOTIDE SEQUENCE [LARGE SCALE GENOMIC DNA]</scope>
    <source>
        <strain evidence="20">MRSN 2154</strain>
    </source>
</reference>
<evidence type="ECO:0000256" key="11">
    <source>
        <dbReference type="ARBA" id="ARBA00049489"/>
    </source>
</evidence>
<comment type="cofactor">
    <cofactor evidence="12 17">
        <name>Zn(2+)</name>
        <dbReference type="ChEBI" id="CHEBI:29105"/>
    </cofactor>
    <text evidence="12 17">Binds 1 zinc ion per subunit.</text>
</comment>
<dbReference type="Pfam" id="PF00815">
    <property type="entry name" value="Histidinol_dh"/>
    <property type="match status" value="1"/>
</dbReference>
<dbReference type="UniPathway" id="UPA00031">
    <property type="reaction ID" value="UER00014"/>
</dbReference>
<evidence type="ECO:0000313" key="20">
    <source>
        <dbReference type="Proteomes" id="UP000005012"/>
    </source>
</evidence>
<evidence type="ECO:0000256" key="12">
    <source>
        <dbReference type="HAMAP-Rule" id="MF_01024"/>
    </source>
</evidence>
<dbReference type="GO" id="GO:0008270">
    <property type="term" value="F:zinc ion binding"/>
    <property type="evidence" value="ECO:0007669"/>
    <property type="project" value="UniProtKB-UniRule"/>
</dbReference>
<dbReference type="FunFam" id="1.20.5.1300:FF:000001">
    <property type="entry name" value="Histidine biosynthesis trifunctional protein"/>
    <property type="match status" value="1"/>
</dbReference>
<feature type="binding site" evidence="12 16">
    <location>
        <position position="360"/>
    </location>
    <ligand>
        <name>substrate</name>
    </ligand>
</feature>
<evidence type="ECO:0000256" key="6">
    <source>
        <dbReference type="ARBA" id="ARBA00022723"/>
    </source>
</evidence>
<evidence type="ECO:0000256" key="18">
    <source>
        <dbReference type="RuleBase" id="RU004175"/>
    </source>
</evidence>
<comment type="similarity">
    <text evidence="3 12 13 18">Belongs to the histidinol dehydrogenase family.</text>
</comment>